<evidence type="ECO:0000256" key="1">
    <source>
        <dbReference type="SAM" id="MobiDB-lite"/>
    </source>
</evidence>
<dbReference type="PROSITE" id="PS51257">
    <property type="entry name" value="PROKAR_LIPOPROTEIN"/>
    <property type="match status" value="1"/>
</dbReference>
<feature type="domain" description="DUF4232" evidence="3">
    <location>
        <begin position="68"/>
        <end position="169"/>
    </location>
</feature>
<dbReference type="AlphaFoldDB" id="W5W766"/>
<evidence type="ECO:0000256" key="2">
    <source>
        <dbReference type="SAM" id="SignalP"/>
    </source>
</evidence>
<dbReference type="eggNOG" id="ENOG50336CS">
    <property type="taxonomic scope" value="Bacteria"/>
</dbReference>
<evidence type="ECO:0000259" key="3">
    <source>
        <dbReference type="Pfam" id="PF14016"/>
    </source>
</evidence>
<keyword evidence="5" id="KW-1185">Reference proteome</keyword>
<dbReference type="Proteomes" id="UP000019225">
    <property type="component" value="Chromosome"/>
</dbReference>
<proteinExistence type="predicted"/>
<dbReference type="EMBL" id="CP007155">
    <property type="protein sequence ID" value="AHH96381.1"/>
    <property type="molecule type" value="Genomic_DNA"/>
</dbReference>
<gene>
    <name evidence="4" type="ORF">KALB_3013</name>
</gene>
<feature type="chain" id="PRO_5004874962" evidence="2">
    <location>
        <begin position="29"/>
        <end position="197"/>
    </location>
</feature>
<evidence type="ECO:0000313" key="5">
    <source>
        <dbReference type="Proteomes" id="UP000019225"/>
    </source>
</evidence>
<dbReference type="STRING" id="1449976.KALB_3013"/>
<keyword evidence="2" id="KW-0732">Signal</keyword>
<dbReference type="HOGENOM" id="CLU_119475_0_0_11"/>
<feature type="region of interest" description="Disordered" evidence="1">
    <location>
        <begin position="26"/>
        <end position="56"/>
    </location>
</feature>
<dbReference type="Pfam" id="PF14016">
    <property type="entry name" value="DUF4232"/>
    <property type="match status" value="1"/>
</dbReference>
<feature type="compositionally biased region" description="Low complexity" evidence="1">
    <location>
        <begin position="27"/>
        <end position="56"/>
    </location>
</feature>
<dbReference type="InterPro" id="IPR025326">
    <property type="entry name" value="DUF4232"/>
</dbReference>
<reference evidence="4 5" key="1">
    <citation type="journal article" date="2014" name="BMC Genomics">
        <title>Complete genome sequence of producer of the glycopeptide antibiotic Aculeximycin Kutzneria albida DSM 43870T, a representative of minor genus of Pseudonocardiaceae.</title>
        <authorList>
            <person name="Rebets Y."/>
            <person name="Tokovenko B."/>
            <person name="Lushchyk I."/>
            <person name="Ruckert C."/>
            <person name="Zaburannyi N."/>
            <person name="Bechthold A."/>
            <person name="Kalinowski J."/>
            <person name="Luzhetskyy A."/>
        </authorList>
    </citation>
    <scope>NUCLEOTIDE SEQUENCE [LARGE SCALE GENOMIC DNA]</scope>
    <source>
        <strain evidence="4">DSM 43870</strain>
    </source>
</reference>
<protein>
    <submittedName>
        <fullName evidence="4">Putative secreted protein</fullName>
    </submittedName>
</protein>
<organism evidence="4 5">
    <name type="scientific">Kutzneria albida DSM 43870</name>
    <dbReference type="NCBI Taxonomy" id="1449976"/>
    <lineage>
        <taxon>Bacteria</taxon>
        <taxon>Bacillati</taxon>
        <taxon>Actinomycetota</taxon>
        <taxon>Actinomycetes</taxon>
        <taxon>Pseudonocardiales</taxon>
        <taxon>Pseudonocardiaceae</taxon>
        <taxon>Kutzneria</taxon>
    </lineage>
</organism>
<feature type="signal peptide" evidence="2">
    <location>
        <begin position="1"/>
        <end position="28"/>
    </location>
</feature>
<name>W5W766_9PSEU</name>
<sequence>MAHMRVKTVTALALVVLLSGCGGGGATATSGTSTTTPPTSSTTTSSAAPTSSSAPAVKPSYKAELTIQQAGLGLLTLTNSGTEPVTVQGWVRLTWLSANGKALQVPSRNVKIPGEGPAIPLKPGTTAFAGVKWEVGDKADASAYVATGLQLTTPSGAATLPVTLVGTDGKPATNYQLVAKSAQIGSLQPSSQGVVAF</sequence>
<evidence type="ECO:0000313" key="4">
    <source>
        <dbReference type="EMBL" id="AHH96381.1"/>
    </source>
</evidence>
<accession>W5W766</accession>
<dbReference type="KEGG" id="kal:KALB_3013"/>